<evidence type="ECO:0000256" key="6">
    <source>
        <dbReference type="ARBA" id="ARBA00022692"/>
    </source>
</evidence>
<keyword evidence="8" id="KW-0735">Signal-anchor</keyword>
<evidence type="ECO:0000256" key="14">
    <source>
        <dbReference type="ARBA" id="ARBA00058658"/>
    </source>
</evidence>
<dbReference type="PANTHER" id="PTHR11929:SF194">
    <property type="entry name" value="ALPHA-(1,3)-FUCOSYLTRANSFERASE 10"/>
    <property type="match status" value="1"/>
</dbReference>
<accession>A0A672K1Z0</accession>
<keyword evidence="6 15" id="KW-0812">Transmembrane</keyword>
<evidence type="ECO:0000313" key="19">
    <source>
        <dbReference type="Proteomes" id="UP000472262"/>
    </source>
</evidence>
<proteinExistence type="inferred from homology"/>
<reference evidence="18" key="2">
    <citation type="submission" date="2025-09" db="UniProtKB">
        <authorList>
            <consortium name="Ensembl"/>
        </authorList>
    </citation>
    <scope>IDENTIFICATION</scope>
</reference>
<protein>
    <recommendedName>
        <fullName evidence="15">Fucosyltransferase</fullName>
        <ecNumber evidence="15">2.4.1.-</ecNumber>
    </recommendedName>
</protein>
<keyword evidence="10" id="KW-0472">Membrane</keyword>
<dbReference type="InterPro" id="IPR001503">
    <property type="entry name" value="Glyco_trans_10"/>
</dbReference>
<dbReference type="InterPro" id="IPR055270">
    <property type="entry name" value="Glyco_tran_10_C"/>
</dbReference>
<dbReference type="InParanoid" id="A0A672K1Z0"/>
<dbReference type="GO" id="GO:0032580">
    <property type="term" value="C:Golgi cisterna membrane"/>
    <property type="evidence" value="ECO:0007669"/>
    <property type="project" value="UniProtKB-SubCell"/>
</dbReference>
<comment type="catalytic activity">
    <reaction evidence="12">
        <text>L-threonyl-[protein] + GDP-beta-L-fucose = 3-O-(alpha-L-fucosyl)-L-threonyl-[protein] + GDP + H(+)</text>
        <dbReference type="Rhea" id="RHEA:70491"/>
        <dbReference type="Rhea" id="RHEA-COMP:11060"/>
        <dbReference type="Rhea" id="RHEA-COMP:17915"/>
        <dbReference type="ChEBI" id="CHEBI:15378"/>
        <dbReference type="ChEBI" id="CHEBI:30013"/>
        <dbReference type="ChEBI" id="CHEBI:57273"/>
        <dbReference type="ChEBI" id="CHEBI:58189"/>
        <dbReference type="ChEBI" id="CHEBI:189631"/>
        <dbReference type="EC" id="2.4.1.221"/>
    </reaction>
    <physiologicalReaction direction="left-to-right" evidence="12">
        <dbReference type="Rhea" id="RHEA:70492"/>
    </physiologicalReaction>
</comment>
<reference evidence="18" key="1">
    <citation type="submission" date="2025-08" db="UniProtKB">
        <authorList>
            <consortium name="Ensembl"/>
        </authorList>
    </citation>
    <scope>IDENTIFICATION</scope>
</reference>
<keyword evidence="4 15" id="KW-0328">Glycosyltransferase</keyword>
<evidence type="ECO:0000256" key="10">
    <source>
        <dbReference type="ARBA" id="ARBA00023136"/>
    </source>
</evidence>
<evidence type="ECO:0000256" key="9">
    <source>
        <dbReference type="ARBA" id="ARBA00022989"/>
    </source>
</evidence>
<dbReference type="Pfam" id="PF00852">
    <property type="entry name" value="Glyco_transf_10"/>
    <property type="match status" value="2"/>
</dbReference>
<sequence length="423" mass="48578">RSSSTWRATNTPAASVLQKPAEEDTGTGGVRPVRLTDVYVQGLVQHIQVDSYGQCLHNKDLPPHLRDSTAMYDHDFYQILAQYKFILAFENAVCDDYITEKLWRPLKLGVVPVYYGAPNVRMWLPDNRSAVVVNPNEPPKKLAQYLKRLDENDGEYLKYLEWKQKQEISNVNLVTELNTWGCMVYNRVWENIHRQEKLFHLFNHTAALTCPSPRSSSTWRATNTPAASVLQKPAEEDTGTGGVRPVRLTDVYVQGLVQHIQVDSYGQCLHNKDLPPHLRDSTAMYDHDFYQILAQYKFILAFENAVCDDYITEQLWRPLKVGVTTELSTPNVCMWLPDNRSAVVVNPNEPPKKLAQCLNRVDKNDWEYLKYLEWKQKQEISNVNLVTELNTWGVQDMVKITSLMPSSAWCTTESGRISTGRKR</sequence>
<organism evidence="18 19">
    <name type="scientific">Sinocyclocheilus grahami</name>
    <name type="common">Dianchi golden-line fish</name>
    <name type="synonym">Barbus grahami</name>
    <dbReference type="NCBI Taxonomy" id="75366"/>
    <lineage>
        <taxon>Eukaryota</taxon>
        <taxon>Metazoa</taxon>
        <taxon>Chordata</taxon>
        <taxon>Craniata</taxon>
        <taxon>Vertebrata</taxon>
        <taxon>Euteleostomi</taxon>
        <taxon>Actinopterygii</taxon>
        <taxon>Neopterygii</taxon>
        <taxon>Teleostei</taxon>
        <taxon>Ostariophysi</taxon>
        <taxon>Cypriniformes</taxon>
        <taxon>Cyprinidae</taxon>
        <taxon>Cyprininae</taxon>
        <taxon>Sinocyclocheilus</taxon>
    </lineage>
</organism>
<dbReference type="GO" id="GO:0046920">
    <property type="term" value="F:alpha-(1-&gt;3)-fucosyltransferase activity"/>
    <property type="evidence" value="ECO:0007669"/>
    <property type="project" value="TreeGrafter"/>
</dbReference>
<comment type="pathway">
    <text evidence="2">Protein modification; protein glycosylation.</text>
</comment>
<keyword evidence="19" id="KW-1185">Reference proteome</keyword>
<feature type="compositionally biased region" description="Polar residues" evidence="16">
    <location>
        <begin position="1"/>
        <end position="13"/>
    </location>
</feature>
<evidence type="ECO:0000256" key="15">
    <source>
        <dbReference type="RuleBase" id="RU003832"/>
    </source>
</evidence>
<dbReference type="Gene3D" id="3.40.50.11660">
    <property type="entry name" value="Glycosyl transferase family 10, C-terminal domain"/>
    <property type="match status" value="2"/>
</dbReference>
<evidence type="ECO:0000256" key="2">
    <source>
        <dbReference type="ARBA" id="ARBA00004922"/>
    </source>
</evidence>
<evidence type="ECO:0000256" key="11">
    <source>
        <dbReference type="ARBA" id="ARBA00023180"/>
    </source>
</evidence>
<feature type="region of interest" description="Disordered" evidence="16">
    <location>
        <begin position="1"/>
        <end position="29"/>
    </location>
</feature>
<dbReference type="UniPathway" id="UPA00378"/>
<dbReference type="GO" id="GO:0046922">
    <property type="term" value="F:peptide-O-fucosyltransferase activity"/>
    <property type="evidence" value="ECO:0007669"/>
    <property type="project" value="UniProtKB-EC"/>
</dbReference>
<dbReference type="Ensembl" id="ENSSGRT00000005103.1">
    <property type="protein sequence ID" value="ENSSGRP00000004713.1"/>
    <property type="gene ID" value="ENSSGRG00000002957.1"/>
</dbReference>
<dbReference type="GO" id="GO:0005789">
    <property type="term" value="C:endoplasmic reticulum membrane"/>
    <property type="evidence" value="ECO:0007669"/>
    <property type="project" value="UniProtKB-SubCell"/>
</dbReference>
<evidence type="ECO:0000256" key="4">
    <source>
        <dbReference type="ARBA" id="ARBA00022676"/>
    </source>
</evidence>
<evidence type="ECO:0000256" key="5">
    <source>
        <dbReference type="ARBA" id="ARBA00022679"/>
    </source>
</evidence>
<evidence type="ECO:0000313" key="18">
    <source>
        <dbReference type="Ensembl" id="ENSSGRP00000004713.1"/>
    </source>
</evidence>
<evidence type="ECO:0000256" key="16">
    <source>
        <dbReference type="SAM" id="MobiDB-lite"/>
    </source>
</evidence>
<keyword evidence="11" id="KW-0325">Glycoprotein</keyword>
<dbReference type="PANTHER" id="PTHR11929">
    <property type="entry name" value="ALPHA- 1,3 -FUCOSYLTRANSFERASE"/>
    <property type="match status" value="1"/>
</dbReference>
<feature type="domain" description="Fucosyltransferase C-terminal" evidence="17">
    <location>
        <begin position="251"/>
        <end position="386"/>
    </location>
</feature>
<dbReference type="InterPro" id="IPR038577">
    <property type="entry name" value="GT10-like_C_sf"/>
</dbReference>
<comment type="similarity">
    <text evidence="3 15">Belongs to the glycosyltransferase 10 family.</text>
</comment>
<evidence type="ECO:0000256" key="7">
    <source>
        <dbReference type="ARBA" id="ARBA00022824"/>
    </source>
</evidence>
<keyword evidence="5 15" id="KW-0808">Transferase</keyword>
<evidence type="ECO:0000256" key="8">
    <source>
        <dbReference type="ARBA" id="ARBA00022968"/>
    </source>
</evidence>
<dbReference type="FunFam" id="3.40.50.11660:FF:000002">
    <property type="entry name" value="Alpha-(1,3)-fucosyltransferase"/>
    <property type="match status" value="2"/>
</dbReference>
<evidence type="ECO:0000256" key="1">
    <source>
        <dbReference type="ARBA" id="ARBA00004648"/>
    </source>
</evidence>
<comment type="catalytic activity">
    <reaction evidence="13">
        <text>L-seryl-[protein] + GDP-beta-L-fucose = 3-O-(alpha-L-fucosyl)-L-seryl-[protein] + GDP + H(+)</text>
        <dbReference type="Rhea" id="RHEA:63644"/>
        <dbReference type="Rhea" id="RHEA-COMP:9863"/>
        <dbReference type="Rhea" id="RHEA-COMP:17914"/>
        <dbReference type="ChEBI" id="CHEBI:15378"/>
        <dbReference type="ChEBI" id="CHEBI:29999"/>
        <dbReference type="ChEBI" id="CHEBI:57273"/>
        <dbReference type="ChEBI" id="CHEBI:58189"/>
        <dbReference type="ChEBI" id="CHEBI:189632"/>
        <dbReference type="EC" id="2.4.1.221"/>
    </reaction>
    <physiologicalReaction direction="left-to-right" evidence="13">
        <dbReference type="Rhea" id="RHEA:63645"/>
    </physiologicalReaction>
</comment>
<dbReference type="EC" id="2.4.1.-" evidence="15"/>
<evidence type="ECO:0000256" key="3">
    <source>
        <dbReference type="ARBA" id="ARBA00008919"/>
    </source>
</evidence>
<keyword evidence="9" id="KW-1133">Transmembrane helix</keyword>
<dbReference type="Proteomes" id="UP000472262">
    <property type="component" value="Unassembled WGS sequence"/>
</dbReference>
<keyword evidence="7" id="KW-0256">Endoplasmic reticulum</keyword>
<evidence type="ECO:0000259" key="17">
    <source>
        <dbReference type="Pfam" id="PF00852"/>
    </source>
</evidence>
<keyword evidence="15" id="KW-0333">Golgi apparatus</keyword>
<name>A0A672K1Z0_SINGR</name>
<dbReference type="AlphaFoldDB" id="A0A672K1Z0"/>
<evidence type="ECO:0000256" key="13">
    <source>
        <dbReference type="ARBA" id="ARBA00048647"/>
    </source>
</evidence>
<comment type="function">
    <text evidence="14">Protein O-fucosyltransferase that specifically catalyzes O-fucosylation of serine or threonine residues in EMI domains of target proteins. Attaches fucose through an O-glycosidic linkage. O-fucosylation of EMI domain-containing proteins may be required for facilitating protein folding and secretion.</text>
</comment>
<comment type="subcellular location">
    <subcellularLocation>
        <location evidence="1">Endoplasmic reticulum membrane</location>
        <topology evidence="1">Single-pass type II membrane protein</topology>
    </subcellularLocation>
    <subcellularLocation>
        <location evidence="15">Golgi apparatus</location>
        <location evidence="15">Golgi stack membrane</location>
        <topology evidence="15">Single-pass type II membrane protein</topology>
    </subcellularLocation>
</comment>
<feature type="domain" description="Fucosyltransferase C-terminal" evidence="17">
    <location>
        <begin position="38"/>
        <end position="191"/>
    </location>
</feature>
<evidence type="ECO:0000256" key="12">
    <source>
        <dbReference type="ARBA" id="ARBA00047273"/>
    </source>
</evidence>
<dbReference type="SUPFAM" id="SSF53756">
    <property type="entry name" value="UDP-Glycosyltransferase/glycogen phosphorylase"/>
    <property type="match status" value="2"/>
</dbReference>